<sequence>MTAALGPALTVPVRRRSRGGVRRWSVPQSVAEHLAAGAGVPTSRTLLWAGFALVHGVLWWLCFASPGWPLGDVEVVYLGWATDAASGADVVGITTGFVYPLLALLPILAPLAFGPDLYAAGWLGLVTLLNAGTFALLLGRGRNRRALAAAAWWLGFLLLLGPVALARIDAVTVPLAIAALLFVGARPVWGTVLLTLVTWVKIWPVALVIALFVVSKDRWRVLVAAAGTSLGIVLVALGLGSGPNVLSFVGEQTNRGIQIESPVAGLWMWPAALGLPGSHLYYDRQILTFQIIGTGTNVAIVAMTPLLALCGLAVVLLACQRMRAGAEPAGLFPPLALALVLTLIVVNKVGSPQFTTWLAAPIIFGLLVRGRAWRLPAVLGLVIAALTQLVYPHFYDLLLVADPALVLVLTVRNVLEVVLLGWAVWQILFPPTPYQKE</sequence>
<evidence type="ECO:0000256" key="8">
    <source>
        <dbReference type="SAM" id="Phobius"/>
    </source>
</evidence>
<organism evidence="9 10">
    <name type="scientific">Cryobacterium sandaracinum</name>
    <dbReference type="NCBI Taxonomy" id="1259247"/>
    <lineage>
        <taxon>Bacteria</taxon>
        <taxon>Bacillati</taxon>
        <taxon>Actinomycetota</taxon>
        <taxon>Actinomycetes</taxon>
        <taxon>Micrococcales</taxon>
        <taxon>Microbacteriaceae</taxon>
        <taxon>Cryobacterium</taxon>
    </lineage>
</organism>
<comment type="caution">
    <text evidence="9">The sequence shown here is derived from an EMBL/GenBank/DDBJ whole genome shotgun (WGS) entry which is preliminary data.</text>
</comment>
<evidence type="ECO:0000256" key="6">
    <source>
        <dbReference type="ARBA" id="ARBA00023136"/>
    </source>
</evidence>
<feature type="transmembrane region" description="Helical" evidence="8">
    <location>
        <begin position="146"/>
        <end position="168"/>
    </location>
</feature>
<evidence type="ECO:0000313" key="9">
    <source>
        <dbReference type="EMBL" id="TFD02672.1"/>
    </source>
</evidence>
<feature type="transmembrane region" description="Helical" evidence="8">
    <location>
        <begin position="375"/>
        <end position="394"/>
    </location>
</feature>
<keyword evidence="10" id="KW-1185">Reference proteome</keyword>
<dbReference type="Proteomes" id="UP000297851">
    <property type="component" value="Unassembled WGS sequence"/>
</dbReference>
<comment type="subcellular location">
    <subcellularLocation>
        <location evidence="1">Cell membrane</location>
        <topology evidence="1">Multi-pass membrane protein</topology>
    </subcellularLocation>
</comment>
<reference evidence="9 10" key="1">
    <citation type="submission" date="2019-03" db="EMBL/GenBank/DDBJ databases">
        <title>Genomics of glacier-inhabiting Cryobacterium strains.</title>
        <authorList>
            <person name="Liu Q."/>
            <person name="Xin Y.-H."/>
        </authorList>
    </citation>
    <scope>NUCLEOTIDE SEQUENCE [LARGE SCALE GENOMIC DNA]</scope>
    <source>
        <strain evidence="9 10">TMT2-16</strain>
    </source>
</reference>
<evidence type="ECO:0000256" key="7">
    <source>
        <dbReference type="ARBA" id="ARBA00024033"/>
    </source>
</evidence>
<accession>A0ABY2JFI4</accession>
<protein>
    <submittedName>
        <fullName evidence="9">DUF2029 domain-containing protein</fullName>
    </submittedName>
</protein>
<keyword evidence="3" id="KW-0808">Transferase</keyword>
<feature type="transmembrane region" description="Helical" evidence="8">
    <location>
        <begin position="90"/>
        <end position="113"/>
    </location>
</feature>
<feature type="transmembrane region" description="Helical" evidence="8">
    <location>
        <begin position="406"/>
        <end position="429"/>
    </location>
</feature>
<evidence type="ECO:0000313" key="10">
    <source>
        <dbReference type="Proteomes" id="UP000297851"/>
    </source>
</evidence>
<name>A0ABY2JFI4_9MICO</name>
<feature type="transmembrane region" description="Helical" evidence="8">
    <location>
        <begin position="46"/>
        <end position="70"/>
    </location>
</feature>
<keyword evidence="5 8" id="KW-1133">Transmembrane helix</keyword>
<feature type="transmembrane region" description="Helical" evidence="8">
    <location>
        <begin position="298"/>
        <end position="317"/>
    </location>
</feature>
<evidence type="ECO:0000256" key="1">
    <source>
        <dbReference type="ARBA" id="ARBA00004651"/>
    </source>
</evidence>
<keyword evidence="2" id="KW-1003">Cell membrane</keyword>
<feature type="transmembrane region" description="Helical" evidence="8">
    <location>
        <begin position="188"/>
        <end position="214"/>
    </location>
</feature>
<dbReference type="Pfam" id="PF09594">
    <property type="entry name" value="GT87"/>
    <property type="match status" value="1"/>
</dbReference>
<dbReference type="EMBL" id="SOGO01000024">
    <property type="protein sequence ID" value="TFD02672.1"/>
    <property type="molecule type" value="Genomic_DNA"/>
</dbReference>
<comment type="similarity">
    <text evidence="7">Belongs to the glycosyltransferase 87 family.</text>
</comment>
<evidence type="ECO:0000256" key="4">
    <source>
        <dbReference type="ARBA" id="ARBA00022692"/>
    </source>
</evidence>
<feature type="transmembrane region" description="Helical" evidence="8">
    <location>
        <begin position="329"/>
        <end position="346"/>
    </location>
</feature>
<keyword evidence="6 8" id="KW-0472">Membrane</keyword>
<feature type="transmembrane region" description="Helical" evidence="8">
    <location>
        <begin position="221"/>
        <end position="240"/>
    </location>
</feature>
<evidence type="ECO:0000256" key="5">
    <source>
        <dbReference type="ARBA" id="ARBA00022989"/>
    </source>
</evidence>
<proteinExistence type="inferred from homology"/>
<gene>
    <name evidence="9" type="ORF">E3T25_08370</name>
</gene>
<feature type="transmembrane region" description="Helical" evidence="8">
    <location>
        <begin position="119"/>
        <end position="139"/>
    </location>
</feature>
<keyword evidence="4 8" id="KW-0812">Transmembrane</keyword>
<dbReference type="InterPro" id="IPR018584">
    <property type="entry name" value="GT87"/>
</dbReference>
<feature type="transmembrane region" description="Helical" evidence="8">
    <location>
        <begin position="352"/>
        <end position="368"/>
    </location>
</feature>
<evidence type="ECO:0000256" key="3">
    <source>
        <dbReference type="ARBA" id="ARBA00022679"/>
    </source>
</evidence>
<evidence type="ECO:0000256" key="2">
    <source>
        <dbReference type="ARBA" id="ARBA00022475"/>
    </source>
</evidence>